<reference evidence="1" key="1">
    <citation type="journal article" date="2022" name="bioRxiv">
        <title>Sequencing and chromosome-scale assembly of the giantPleurodeles waltlgenome.</title>
        <authorList>
            <person name="Brown T."/>
            <person name="Elewa A."/>
            <person name="Iarovenko S."/>
            <person name="Subramanian E."/>
            <person name="Araus A.J."/>
            <person name="Petzold A."/>
            <person name="Susuki M."/>
            <person name="Suzuki K.-i.T."/>
            <person name="Hayashi T."/>
            <person name="Toyoda A."/>
            <person name="Oliveira C."/>
            <person name="Osipova E."/>
            <person name="Leigh N.D."/>
            <person name="Simon A."/>
            <person name="Yun M.H."/>
        </authorList>
    </citation>
    <scope>NUCLEOTIDE SEQUENCE</scope>
    <source>
        <strain evidence="1">20211129_DDA</strain>
        <tissue evidence="1">Liver</tissue>
    </source>
</reference>
<evidence type="ECO:0000313" key="1">
    <source>
        <dbReference type="EMBL" id="KAJ1193549.1"/>
    </source>
</evidence>
<dbReference type="AlphaFoldDB" id="A0AAV7UWU6"/>
<accession>A0AAV7UWU6</accession>
<dbReference type="Proteomes" id="UP001066276">
    <property type="component" value="Chromosome 2_2"/>
</dbReference>
<protein>
    <submittedName>
        <fullName evidence="1">Uncharacterized protein</fullName>
    </submittedName>
</protein>
<sequence>MRSVDKTRIHLKMKVAIAALKRLLKKCKYGGGEQALVRRYHWCAADKMKAWLAVAFLAAVAACAAGSSQRRGTDSSGRRYNRIQHGQCTYTFILPEQDAGCREGATTERYNANALQRDAPHVEPELPSQKLQHLEHAMENYTQWLQKVSTQRALVNVPVPWVSCDHIDRVITLVPWVTHARCRS</sequence>
<gene>
    <name evidence="1" type="ORF">NDU88_002846</name>
</gene>
<name>A0AAV7UWU6_PLEWA</name>
<dbReference type="EMBL" id="JANPWB010000004">
    <property type="protein sequence ID" value="KAJ1193549.1"/>
    <property type="molecule type" value="Genomic_DNA"/>
</dbReference>
<evidence type="ECO:0000313" key="2">
    <source>
        <dbReference type="Proteomes" id="UP001066276"/>
    </source>
</evidence>
<proteinExistence type="predicted"/>
<keyword evidence="2" id="KW-1185">Reference proteome</keyword>
<organism evidence="1 2">
    <name type="scientific">Pleurodeles waltl</name>
    <name type="common">Iberian ribbed newt</name>
    <dbReference type="NCBI Taxonomy" id="8319"/>
    <lineage>
        <taxon>Eukaryota</taxon>
        <taxon>Metazoa</taxon>
        <taxon>Chordata</taxon>
        <taxon>Craniata</taxon>
        <taxon>Vertebrata</taxon>
        <taxon>Euteleostomi</taxon>
        <taxon>Amphibia</taxon>
        <taxon>Batrachia</taxon>
        <taxon>Caudata</taxon>
        <taxon>Salamandroidea</taxon>
        <taxon>Salamandridae</taxon>
        <taxon>Pleurodelinae</taxon>
        <taxon>Pleurodeles</taxon>
    </lineage>
</organism>
<comment type="caution">
    <text evidence="1">The sequence shown here is derived from an EMBL/GenBank/DDBJ whole genome shotgun (WGS) entry which is preliminary data.</text>
</comment>